<feature type="domain" description="FAD-binding FR-type" evidence="2">
    <location>
        <begin position="3"/>
        <end position="108"/>
    </location>
</feature>
<evidence type="ECO:0000259" key="2">
    <source>
        <dbReference type="PROSITE" id="PS51384"/>
    </source>
</evidence>
<dbReference type="AlphaFoldDB" id="A0AA90SY64"/>
<accession>A0AA90SY64</accession>
<name>A0AA90SY64_9GAMM</name>
<evidence type="ECO:0000313" key="3">
    <source>
        <dbReference type="EMBL" id="MDP0589303.1"/>
    </source>
</evidence>
<comment type="caution">
    <text evidence="3">The sequence shown here is derived from an EMBL/GenBank/DDBJ whole genome shotgun (WGS) entry which is preliminary data.</text>
</comment>
<dbReference type="Pfam" id="PF00970">
    <property type="entry name" value="FAD_binding_6"/>
    <property type="match status" value="1"/>
</dbReference>
<dbReference type="PANTHER" id="PTHR47354">
    <property type="entry name" value="NADH OXIDOREDUCTASE HCR"/>
    <property type="match status" value="1"/>
</dbReference>
<dbReference type="Proteomes" id="UP001178148">
    <property type="component" value="Unassembled WGS sequence"/>
</dbReference>
<dbReference type="Gene3D" id="2.40.30.10">
    <property type="entry name" value="Translation factors"/>
    <property type="match status" value="1"/>
</dbReference>
<dbReference type="InterPro" id="IPR039261">
    <property type="entry name" value="FNR_nucleotide-bd"/>
</dbReference>
<dbReference type="PROSITE" id="PS51384">
    <property type="entry name" value="FAD_FR"/>
    <property type="match status" value="1"/>
</dbReference>
<dbReference type="InterPro" id="IPR001709">
    <property type="entry name" value="Flavoprot_Pyr_Nucl_cyt_Rdtase"/>
</dbReference>
<dbReference type="InterPro" id="IPR017927">
    <property type="entry name" value="FAD-bd_FR_type"/>
</dbReference>
<dbReference type="InterPro" id="IPR001433">
    <property type="entry name" value="OxRdtase_FAD/NAD-bd"/>
</dbReference>
<dbReference type="InterPro" id="IPR008333">
    <property type="entry name" value="Cbr1-like_FAD-bd_dom"/>
</dbReference>
<comment type="cofactor">
    <cofactor evidence="1">
        <name>[2Fe-2S] cluster</name>
        <dbReference type="ChEBI" id="CHEBI:190135"/>
    </cofactor>
</comment>
<keyword evidence="4" id="KW-1185">Reference proteome</keyword>
<evidence type="ECO:0000256" key="1">
    <source>
        <dbReference type="ARBA" id="ARBA00034078"/>
    </source>
</evidence>
<dbReference type="Gene3D" id="3.40.50.80">
    <property type="entry name" value="Nucleotide-binding domain of ferredoxin-NADP reductase (FNR) module"/>
    <property type="match status" value="1"/>
</dbReference>
<proteinExistence type="predicted"/>
<reference evidence="3 4" key="1">
    <citation type="journal article" date="2023" name="bioRxiv">
        <title>An intranuclear bacterial parasite of deep-sea mussels expresses apoptosis inhibitors acquired from its host.</title>
        <authorList>
            <person name="Gonzalez Porras M.A."/>
            <person name="Assie A."/>
            <person name="Tietjen M."/>
            <person name="Violette M."/>
            <person name="Kleiner M."/>
            <person name="Gruber-Vodicka H."/>
            <person name="Dubilier N."/>
            <person name="Leisch N."/>
        </authorList>
    </citation>
    <scope>NUCLEOTIDE SEQUENCE [LARGE SCALE GENOMIC DNA]</scope>
    <source>
        <strain evidence="3">IAP13</strain>
    </source>
</reference>
<dbReference type="SUPFAM" id="SSF63380">
    <property type="entry name" value="Riboflavin synthase domain-like"/>
    <property type="match status" value="1"/>
</dbReference>
<dbReference type="GO" id="GO:0016491">
    <property type="term" value="F:oxidoreductase activity"/>
    <property type="evidence" value="ECO:0007669"/>
    <property type="project" value="InterPro"/>
</dbReference>
<gene>
    <name evidence="3" type="ORF">QS748_08985</name>
</gene>
<organism evidence="3 4">
    <name type="scientific">Candidatus Endonucleibacter bathymodioli</name>
    <dbReference type="NCBI Taxonomy" id="539814"/>
    <lineage>
        <taxon>Bacteria</taxon>
        <taxon>Pseudomonadati</taxon>
        <taxon>Pseudomonadota</taxon>
        <taxon>Gammaproteobacteria</taxon>
        <taxon>Oceanospirillales</taxon>
        <taxon>Endozoicomonadaceae</taxon>
        <taxon>Candidatus Endonucleibacter</taxon>
    </lineage>
</organism>
<dbReference type="PRINTS" id="PR00410">
    <property type="entry name" value="PHEHYDRXLASE"/>
</dbReference>
<dbReference type="Pfam" id="PF00175">
    <property type="entry name" value="NAD_binding_1"/>
    <property type="match status" value="1"/>
</dbReference>
<evidence type="ECO:0000313" key="4">
    <source>
        <dbReference type="Proteomes" id="UP001178148"/>
    </source>
</evidence>
<dbReference type="PANTHER" id="PTHR47354:SF5">
    <property type="entry name" value="PROTEIN RFBI"/>
    <property type="match status" value="1"/>
</dbReference>
<dbReference type="SUPFAM" id="SSF52343">
    <property type="entry name" value="Ferredoxin reductase-like, C-terminal NADP-linked domain"/>
    <property type="match status" value="1"/>
</dbReference>
<dbReference type="InterPro" id="IPR050415">
    <property type="entry name" value="MRET"/>
</dbReference>
<dbReference type="PRINTS" id="PR00371">
    <property type="entry name" value="FPNCR"/>
</dbReference>
<protein>
    <submittedName>
        <fullName evidence="3">FAD-binding oxidoreductase</fullName>
    </submittedName>
</protein>
<dbReference type="InterPro" id="IPR017938">
    <property type="entry name" value="Riboflavin_synthase-like_b-brl"/>
</dbReference>
<dbReference type="EMBL" id="JASXSV010000012">
    <property type="protein sequence ID" value="MDP0589303.1"/>
    <property type="molecule type" value="Genomic_DNA"/>
</dbReference>
<sequence>MARAQFNVILTGKTSLSDQTMELEFQFAGETTFQHKAGQFVQLLFEHEETEYKRSYSIASAPEFFHETGKLQIAISFVTDGVASAFFQNAALGAVMMLSGPFGVLTLPESLEGKLILIGTGTGIAPYRAMIPKLLTMADSDRKIIILMGGRYQSEIIYKNDFQELTSSNPYIDYRICLSRESPDNLQEGEYSGYVQHQLNHLNLNPDNDITYLCGNPSMVDDAAAQLKDMLFESKKIKREKYVYSGH</sequence>